<evidence type="ECO:0000313" key="4">
    <source>
        <dbReference type="Proteomes" id="UP000037822"/>
    </source>
</evidence>
<proteinExistence type="predicted"/>
<dbReference type="Proteomes" id="UP000037822">
    <property type="component" value="Unassembled WGS sequence"/>
</dbReference>
<evidence type="ECO:0000259" key="2">
    <source>
        <dbReference type="Pfam" id="PF18153"/>
    </source>
</evidence>
<keyword evidence="1" id="KW-0472">Membrane</keyword>
<feature type="transmembrane region" description="Helical" evidence="1">
    <location>
        <begin position="21"/>
        <end position="43"/>
    </location>
</feature>
<sequence>MPVEHEYALLGGFNRAKVGRYLALVSAAVSAAGVLLSSGLGAWLEIRGLPRQWTVWIASLTSAALTWAWLYWVLDNFAWRFAPIGKILGVPNLSGRWAVKGRTVNPDKTLGDPWKGTLIIIQRWDKLRVRLETKQSTSTSVTAAILCESSVGWRLLYTYRNEPRVGQVDLHPHRGSADILFSLDRQSGDGEYFNGLGRFSFGTMQLTKEQR</sequence>
<keyword evidence="1" id="KW-1133">Transmembrane helix</keyword>
<comment type="caution">
    <text evidence="3">The sequence shown here is derived from an EMBL/GenBank/DDBJ whole genome shotgun (WGS) entry which is preliminary data.</text>
</comment>
<dbReference type="PATRIC" id="fig|1526658.3.peg.1628"/>
<dbReference type="Pfam" id="PF18153">
    <property type="entry name" value="Cap15_CD_rec"/>
    <property type="match status" value="1"/>
</dbReference>
<feature type="domain" description="CD-NTase-associated protein 15" evidence="2">
    <location>
        <begin position="90"/>
        <end position="208"/>
    </location>
</feature>
<reference evidence="3 4" key="1">
    <citation type="submission" date="2015-07" db="EMBL/GenBank/DDBJ databases">
        <title>Whole genome sequencing of Bosea vaviloviae isolated from cave pool.</title>
        <authorList>
            <person name="Tan N.E.H."/>
            <person name="Lee Y.P."/>
            <person name="Gan H.M."/>
            <person name="Barton H."/>
            <person name="Savka M.A."/>
        </authorList>
    </citation>
    <scope>NUCLEOTIDE SEQUENCE [LARGE SCALE GENOMIC DNA]</scope>
    <source>
        <strain evidence="3 4">SD260</strain>
    </source>
</reference>
<feature type="transmembrane region" description="Helical" evidence="1">
    <location>
        <begin position="55"/>
        <end position="74"/>
    </location>
</feature>
<organism evidence="3 4">
    <name type="scientific">Bosea vaviloviae</name>
    <dbReference type="NCBI Taxonomy" id="1526658"/>
    <lineage>
        <taxon>Bacteria</taxon>
        <taxon>Pseudomonadati</taxon>
        <taxon>Pseudomonadota</taxon>
        <taxon>Alphaproteobacteria</taxon>
        <taxon>Hyphomicrobiales</taxon>
        <taxon>Boseaceae</taxon>
        <taxon>Bosea</taxon>
    </lineage>
</organism>
<keyword evidence="4" id="KW-1185">Reference proteome</keyword>
<gene>
    <name evidence="3" type="ORF">AE618_22420</name>
</gene>
<protein>
    <recommendedName>
        <fullName evidence="2">CD-NTase-associated protein 15 domain-containing protein</fullName>
    </recommendedName>
</protein>
<dbReference type="EMBL" id="LGSZ01000060">
    <property type="protein sequence ID" value="KPH77315.1"/>
    <property type="molecule type" value="Genomic_DNA"/>
</dbReference>
<evidence type="ECO:0000256" key="1">
    <source>
        <dbReference type="SAM" id="Phobius"/>
    </source>
</evidence>
<dbReference type="InterPro" id="IPR041208">
    <property type="entry name" value="Cap15"/>
</dbReference>
<accession>A0A0N1FDN5</accession>
<keyword evidence="1" id="KW-0812">Transmembrane</keyword>
<name>A0A0N1FDN5_9HYPH</name>
<evidence type="ECO:0000313" key="3">
    <source>
        <dbReference type="EMBL" id="KPH77315.1"/>
    </source>
</evidence>
<dbReference type="AlphaFoldDB" id="A0A0N1FDN5"/>